<dbReference type="InterPro" id="IPR019734">
    <property type="entry name" value="TPR_rpt"/>
</dbReference>
<dbReference type="Proteomes" id="UP001055429">
    <property type="component" value="Chromosome"/>
</dbReference>
<keyword evidence="3" id="KW-1185">Reference proteome</keyword>
<dbReference type="Pfam" id="PF13181">
    <property type="entry name" value="TPR_8"/>
    <property type="match status" value="1"/>
</dbReference>
<accession>A0ABY4SL30</accession>
<dbReference type="SUPFAM" id="SSF48452">
    <property type="entry name" value="TPR-like"/>
    <property type="match status" value="1"/>
</dbReference>
<sequence length="400" mass="44280">MDELFRSENLVVRRVPAQDQSRWVVTFDNYSIGHGFDREGFGEAFLKQYGVSAIHVMGQREDWYQYPDMEAALAAVRAATAGATRVMTYGSSMGAYAAIRFADRAGAHAALALSPQYSIDPAKAPFEKRWPADGRRIQWRAELDGPITSAIRPVVVYDPASDDRLHRDLIVRDIDIDEIALPYSGHPAATYMLEVGLLVSLVFGVLEGTADVRTFQREGRQRRRGSTAYLCHLAERQPASRQATAIALARRAVEQNPDSAIAGVTLARLLTAAGRHEEALDLHRRNIELTSRYFIYLVAYADALAAAKDPEGALAVAREVMAEVEMQRMPHLNGWLGLIAWSAGERDEAIAALTRAVELDPANMGYRRRLRDYRASAGGVRARASALLDRTWAWLGGQRG</sequence>
<proteinExistence type="predicted"/>
<dbReference type="Gene3D" id="1.25.40.10">
    <property type="entry name" value="Tetratricopeptide repeat domain"/>
    <property type="match status" value="1"/>
</dbReference>
<evidence type="ECO:0008006" key="4">
    <source>
        <dbReference type="Google" id="ProtNLM"/>
    </source>
</evidence>
<evidence type="ECO:0000313" key="2">
    <source>
        <dbReference type="EMBL" id="URI14556.1"/>
    </source>
</evidence>
<dbReference type="PROSITE" id="PS50005">
    <property type="entry name" value="TPR"/>
    <property type="match status" value="1"/>
</dbReference>
<gene>
    <name evidence="2" type="ORF">M8231_12110</name>
</gene>
<evidence type="ECO:0000256" key="1">
    <source>
        <dbReference type="PROSITE-ProRule" id="PRU00339"/>
    </source>
</evidence>
<name>A0ABY4SL30_9CAUL</name>
<dbReference type="SUPFAM" id="SSF53474">
    <property type="entry name" value="alpha/beta-Hydrolases"/>
    <property type="match status" value="1"/>
</dbReference>
<dbReference type="InterPro" id="IPR029058">
    <property type="entry name" value="AB_hydrolase_fold"/>
</dbReference>
<dbReference type="Gene3D" id="3.40.50.1820">
    <property type="entry name" value="alpha/beta hydrolase"/>
    <property type="match status" value="1"/>
</dbReference>
<organism evidence="2 3">
    <name type="scientific">Brevundimonas albigilva</name>
    <dbReference type="NCBI Taxonomy" id="1312364"/>
    <lineage>
        <taxon>Bacteria</taxon>
        <taxon>Pseudomonadati</taxon>
        <taxon>Pseudomonadota</taxon>
        <taxon>Alphaproteobacteria</taxon>
        <taxon>Caulobacterales</taxon>
        <taxon>Caulobacteraceae</taxon>
        <taxon>Brevundimonas</taxon>
    </lineage>
</organism>
<reference evidence="2" key="1">
    <citation type="submission" date="2022-05" db="EMBL/GenBank/DDBJ databases">
        <title>Brevundimonas albigilva TT17 genome sequence.</title>
        <authorList>
            <person name="Lee K."/>
            <person name="Son H."/>
        </authorList>
    </citation>
    <scope>NUCLEOTIDE SEQUENCE</scope>
    <source>
        <strain evidence="2">TT17</strain>
    </source>
</reference>
<feature type="repeat" description="TPR" evidence="1">
    <location>
        <begin position="330"/>
        <end position="363"/>
    </location>
</feature>
<keyword evidence="1" id="KW-0802">TPR repeat</keyword>
<dbReference type="InterPro" id="IPR011990">
    <property type="entry name" value="TPR-like_helical_dom_sf"/>
</dbReference>
<protein>
    <recommendedName>
        <fullName evidence="4">Alpha/beta hydrolase</fullName>
    </recommendedName>
</protein>
<evidence type="ECO:0000313" key="3">
    <source>
        <dbReference type="Proteomes" id="UP001055429"/>
    </source>
</evidence>
<dbReference type="RefSeq" id="WP_249749725.1">
    <property type="nucleotide sequence ID" value="NZ_CP097298.1"/>
</dbReference>
<dbReference type="EMBL" id="CP097649">
    <property type="protein sequence ID" value="URI14556.1"/>
    <property type="molecule type" value="Genomic_DNA"/>
</dbReference>